<evidence type="ECO:0000313" key="4">
    <source>
        <dbReference type="EMBL" id="OHV04342.1"/>
    </source>
</evidence>
<sequence>MAINLLHYSTGNDDPTWGVVRGNTVLPLPGEYATTADVLHQGADAARTLLAESGKPGIPLADLTPLNPVAGARIICQGANYQAHIAESGMDPNRPYNLLFTKSSGSLTGARDDIVAPSHVKLLDYEIELGIVIGKAITAPTVVSADRVGEYIGAFVVANDVSARDIQLSQGQYYKGKSYRTFCPVGPYLCIPDPNEVDRWRDLRLTLSVNGGVRQDALAGEMVFGPAETLTEFSYLEDLAVGDLLLTGTPGGVAIHPPKAMVQRVAALLPDAQKWKLFVKMQRRNPAYLKPGDEVVASIRTDDGALDLGTQHNTVTTHSGRSCK</sequence>
<dbReference type="InterPro" id="IPR011234">
    <property type="entry name" value="Fumarylacetoacetase-like_C"/>
</dbReference>
<reference evidence="4 6" key="1">
    <citation type="submission" date="2016-10" db="EMBL/GenBank/DDBJ databases">
        <title>Genome sequence of Mycobacterium talmonii.</title>
        <authorList>
            <person name="Greninger A.L."/>
            <person name="Elliott B."/>
            <person name="Vasireddy S."/>
            <person name="Vasireddy R."/>
        </authorList>
    </citation>
    <scope>NUCLEOTIDE SEQUENCE [LARGE SCALE GENOMIC DNA]</scope>
    <source>
        <strain evidence="4">MO-5499</strain>
        <strain evidence="6">NE-TNMC-100812</strain>
    </source>
</reference>
<dbReference type="InterPro" id="IPR051121">
    <property type="entry name" value="FAH"/>
</dbReference>
<dbReference type="RefSeq" id="WP_071025277.1">
    <property type="nucleotide sequence ID" value="NZ_MLQM01000043.1"/>
</dbReference>
<dbReference type="EMBL" id="PPEA01000229">
    <property type="protein sequence ID" value="PQM48160.1"/>
    <property type="molecule type" value="Genomic_DNA"/>
</dbReference>
<dbReference type="Proteomes" id="UP000179734">
    <property type="component" value="Unassembled WGS sequence"/>
</dbReference>
<evidence type="ECO:0000259" key="3">
    <source>
        <dbReference type="Pfam" id="PF01557"/>
    </source>
</evidence>
<evidence type="ECO:0000256" key="1">
    <source>
        <dbReference type="ARBA" id="ARBA00010211"/>
    </source>
</evidence>
<dbReference type="GO" id="GO:0044281">
    <property type="term" value="P:small molecule metabolic process"/>
    <property type="evidence" value="ECO:0007669"/>
    <property type="project" value="UniProtKB-ARBA"/>
</dbReference>
<reference evidence="5" key="3">
    <citation type="submission" date="2018-01" db="EMBL/GenBank/DDBJ databases">
        <authorList>
            <person name="Gaut B.S."/>
            <person name="Morton B.R."/>
            <person name="Clegg M.T."/>
            <person name="Duvall M.R."/>
        </authorList>
    </citation>
    <scope>NUCLEOTIDE SEQUENCE</scope>
    <source>
        <strain evidence="5">ATCC BAA-2683</strain>
    </source>
</reference>
<comment type="similarity">
    <text evidence="1">Belongs to the FAH family.</text>
</comment>
<evidence type="ECO:0000256" key="2">
    <source>
        <dbReference type="ARBA" id="ARBA00022723"/>
    </source>
</evidence>
<dbReference type="SUPFAM" id="SSF56529">
    <property type="entry name" value="FAH"/>
    <property type="match status" value="1"/>
</dbReference>
<reference evidence="5 7" key="2">
    <citation type="journal article" date="2017" name="Int. J. Syst. Evol. Microbiol.">
        <title>Mycobacterium talmoniae sp. nov., a slowly growing mycobacterium isolated from human respiratory samples.</title>
        <authorList>
            <person name="Davidson R.M."/>
            <person name="DeGroote M.A."/>
            <person name="Marola J.L."/>
            <person name="Buss S."/>
            <person name="Jones V."/>
            <person name="McNeil M.R."/>
            <person name="Freifeld A.G."/>
            <person name="Elaine Epperson L."/>
            <person name="Hasan N.A."/>
            <person name="Jackson M."/>
            <person name="Iwen P.C."/>
            <person name="Salfinger M."/>
            <person name="Strong M."/>
        </authorList>
    </citation>
    <scope>NUCLEOTIDE SEQUENCE [LARGE SCALE GENOMIC DNA]</scope>
    <source>
        <strain evidence="5 7">ATCC BAA-2683</strain>
    </source>
</reference>
<keyword evidence="4" id="KW-0378">Hydrolase</keyword>
<comment type="caution">
    <text evidence="4">The sequence shown here is derived from an EMBL/GenBank/DDBJ whole genome shotgun (WGS) entry which is preliminary data.</text>
</comment>
<dbReference type="AlphaFoldDB" id="A0A1S1NKG6"/>
<protein>
    <submittedName>
        <fullName evidence="4">Fumarylacetoacetate hydrolase</fullName>
    </submittedName>
    <submittedName>
        <fullName evidence="5">Ureidoglycolate lyase</fullName>
        <ecNumber evidence="5">4.3.2.3</ecNumber>
    </submittedName>
</protein>
<evidence type="ECO:0000313" key="6">
    <source>
        <dbReference type="Proteomes" id="UP000179734"/>
    </source>
</evidence>
<evidence type="ECO:0000313" key="7">
    <source>
        <dbReference type="Proteomes" id="UP000238296"/>
    </source>
</evidence>
<dbReference type="Proteomes" id="UP000238296">
    <property type="component" value="Unassembled WGS sequence"/>
</dbReference>
<dbReference type="GO" id="GO:0046872">
    <property type="term" value="F:metal ion binding"/>
    <property type="evidence" value="ECO:0007669"/>
    <property type="project" value="UniProtKB-KW"/>
</dbReference>
<dbReference type="GO" id="GO:0050385">
    <property type="term" value="F:ureidoglycolate lyase activity"/>
    <property type="evidence" value="ECO:0007669"/>
    <property type="project" value="UniProtKB-EC"/>
</dbReference>
<organism evidence="4 6">
    <name type="scientific">Mycobacterium talmoniae</name>
    <dbReference type="NCBI Taxonomy" id="1858794"/>
    <lineage>
        <taxon>Bacteria</taxon>
        <taxon>Bacillati</taxon>
        <taxon>Actinomycetota</taxon>
        <taxon>Actinomycetes</taxon>
        <taxon>Mycobacteriales</taxon>
        <taxon>Mycobacteriaceae</taxon>
        <taxon>Mycobacterium</taxon>
    </lineage>
</organism>
<dbReference type="PANTHER" id="PTHR42796:SF4">
    <property type="entry name" value="FUMARYLACETOACETATE HYDROLASE DOMAIN-CONTAINING PROTEIN 2A"/>
    <property type="match status" value="1"/>
</dbReference>
<keyword evidence="6" id="KW-1185">Reference proteome</keyword>
<proteinExistence type="inferred from homology"/>
<keyword evidence="5" id="KW-0456">Lyase</keyword>
<gene>
    <name evidence="4" type="ORF">BKN37_10560</name>
    <name evidence="5" type="ORF">C1Y40_01623</name>
</gene>
<name>A0A1S1NKG6_9MYCO</name>
<dbReference type="GO" id="GO:0016787">
    <property type="term" value="F:hydrolase activity"/>
    <property type="evidence" value="ECO:0007669"/>
    <property type="project" value="UniProtKB-KW"/>
</dbReference>
<accession>A0A1S1NKG6</accession>
<dbReference type="InterPro" id="IPR036663">
    <property type="entry name" value="Fumarylacetoacetase_C_sf"/>
</dbReference>
<dbReference type="EMBL" id="MLQM01000043">
    <property type="protein sequence ID" value="OHV04342.1"/>
    <property type="molecule type" value="Genomic_DNA"/>
</dbReference>
<dbReference type="Pfam" id="PF01557">
    <property type="entry name" value="FAA_hydrolase"/>
    <property type="match status" value="1"/>
</dbReference>
<feature type="domain" description="Fumarylacetoacetase-like C-terminal" evidence="3">
    <location>
        <begin position="74"/>
        <end position="315"/>
    </location>
</feature>
<evidence type="ECO:0000313" key="5">
    <source>
        <dbReference type="EMBL" id="PQM48160.1"/>
    </source>
</evidence>
<dbReference type="PANTHER" id="PTHR42796">
    <property type="entry name" value="FUMARYLACETOACETATE HYDROLASE DOMAIN-CONTAINING PROTEIN 2A-RELATED"/>
    <property type="match status" value="1"/>
</dbReference>
<keyword evidence="2" id="KW-0479">Metal-binding</keyword>
<dbReference type="EC" id="4.3.2.3" evidence="5"/>
<dbReference type="Gene3D" id="3.90.850.10">
    <property type="entry name" value="Fumarylacetoacetase-like, C-terminal domain"/>
    <property type="match status" value="1"/>
</dbReference>